<evidence type="ECO:0000313" key="2">
    <source>
        <dbReference type="EMBL" id="CAK5263743.1"/>
    </source>
</evidence>
<dbReference type="EMBL" id="CAVNYO010000044">
    <property type="protein sequence ID" value="CAK5263743.1"/>
    <property type="molecule type" value="Genomic_DNA"/>
</dbReference>
<keyword evidence="3" id="KW-1185">Reference proteome</keyword>
<dbReference type="AlphaFoldDB" id="A0AAD2GTT6"/>
<proteinExistence type="predicted"/>
<feature type="region of interest" description="Disordered" evidence="1">
    <location>
        <begin position="60"/>
        <end position="108"/>
    </location>
</feature>
<name>A0AAD2GTT6_9AGAR</name>
<gene>
    <name evidence="2" type="ORF">MYCIT1_LOCUS3348</name>
</gene>
<evidence type="ECO:0000313" key="3">
    <source>
        <dbReference type="Proteomes" id="UP001295794"/>
    </source>
</evidence>
<feature type="compositionally biased region" description="Basic and acidic residues" evidence="1">
    <location>
        <begin position="60"/>
        <end position="70"/>
    </location>
</feature>
<protein>
    <submittedName>
        <fullName evidence="2">Uncharacterized protein</fullName>
    </submittedName>
</protein>
<organism evidence="2 3">
    <name type="scientific">Mycena citricolor</name>
    <dbReference type="NCBI Taxonomy" id="2018698"/>
    <lineage>
        <taxon>Eukaryota</taxon>
        <taxon>Fungi</taxon>
        <taxon>Dikarya</taxon>
        <taxon>Basidiomycota</taxon>
        <taxon>Agaricomycotina</taxon>
        <taxon>Agaricomycetes</taxon>
        <taxon>Agaricomycetidae</taxon>
        <taxon>Agaricales</taxon>
        <taxon>Marasmiineae</taxon>
        <taxon>Mycenaceae</taxon>
        <taxon>Mycena</taxon>
    </lineage>
</organism>
<reference evidence="2" key="1">
    <citation type="submission" date="2023-11" db="EMBL/GenBank/DDBJ databases">
        <authorList>
            <person name="De Vega J J."/>
            <person name="De Vega J J."/>
        </authorList>
    </citation>
    <scope>NUCLEOTIDE SEQUENCE</scope>
</reference>
<evidence type="ECO:0000256" key="1">
    <source>
        <dbReference type="SAM" id="MobiDB-lite"/>
    </source>
</evidence>
<sequence length="108" mass="10933">MSGADDVAGACCGLCCLCGYGGLATWCNGAGLGGRGGRGCCGSCCGRSFNDDSMDRWDKDMARLRTDKPETSQPAAASPMALPRQSTERPGSPVERADATGPTSPAPA</sequence>
<dbReference type="Proteomes" id="UP001295794">
    <property type="component" value="Unassembled WGS sequence"/>
</dbReference>
<accession>A0AAD2GTT6</accession>
<comment type="caution">
    <text evidence="2">The sequence shown here is derived from an EMBL/GenBank/DDBJ whole genome shotgun (WGS) entry which is preliminary data.</text>
</comment>